<evidence type="ECO:0000256" key="1">
    <source>
        <dbReference type="ARBA" id="ARBA00004651"/>
    </source>
</evidence>
<sequence length="309" mass="32540">MGTLATVILPVFLVVGVGYFARWRRIIGDEGIDGLMYFAQNFAIPMLLFRAISTLDLGQHFNWPLLLAFYSGAVAGFGVGLAAGRVLFRRSWSEAIAIGFVGMFSNSVLLGLPITELAYGSAALTTNYAIIAIHSPFCYTVGIVAMELARADGTPARALPAKMVKAVFSNTLVIGITLGFVVNLGQIPLPGVLTDAIDLIVRAGIPVALFGLGGVLFHYRPAGDMRAILFICAVSLVMHPAITWGLGQALGLSTEALRSAVVTGAMAPGVNAYLFANMYGVAKRVTASAVLIGTGLTIVTATFWLSILP</sequence>
<evidence type="ECO:0000256" key="7">
    <source>
        <dbReference type="ARBA" id="ARBA00023136"/>
    </source>
</evidence>
<dbReference type="Pfam" id="PF03547">
    <property type="entry name" value="Mem_trans"/>
    <property type="match status" value="1"/>
</dbReference>
<dbReference type="Proteomes" id="UP000245293">
    <property type="component" value="Unassembled WGS sequence"/>
</dbReference>
<dbReference type="Gene3D" id="1.20.1530.20">
    <property type="match status" value="1"/>
</dbReference>
<dbReference type="InterPro" id="IPR004776">
    <property type="entry name" value="Mem_transp_PIN-like"/>
</dbReference>
<keyword evidence="7 8" id="KW-0472">Membrane</keyword>
<accession>A0A2V1P2K1</accession>
<evidence type="ECO:0000256" key="2">
    <source>
        <dbReference type="ARBA" id="ARBA00010145"/>
    </source>
</evidence>
<evidence type="ECO:0000256" key="8">
    <source>
        <dbReference type="SAM" id="Phobius"/>
    </source>
</evidence>
<keyword evidence="10" id="KW-1185">Reference proteome</keyword>
<feature type="transmembrane region" description="Helical" evidence="8">
    <location>
        <begin position="35"/>
        <end position="53"/>
    </location>
</feature>
<evidence type="ECO:0000313" key="10">
    <source>
        <dbReference type="Proteomes" id="UP000245293"/>
    </source>
</evidence>
<feature type="transmembrane region" description="Helical" evidence="8">
    <location>
        <begin position="167"/>
        <end position="187"/>
    </location>
</feature>
<keyword evidence="3" id="KW-0813">Transport</keyword>
<proteinExistence type="inferred from homology"/>
<evidence type="ECO:0000256" key="5">
    <source>
        <dbReference type="ARBA" id="ARBA00022692"/>
    </source>
</evidence>
<feature type="transmembrane region" description="Helical" evidence="8">
    <location>
        <begin position="6"/>
        <end position="23"/>
    </location>
</feature>
<organism evidence="9 10">
    <name type="scientific">Salibaculum griseiflavum</name>
    <dbReference type="NCBI Taxonomy" id="1914409"/>
    <lineage>
        <taxon>Bacteria</taxon>
        <taxon>Pseudomonadati</taxon>
        <taxon>Pseudomonadota</taxon>
        <taxon>Alphaproteobacteria</taxon>
        <taxon>Rhodobacterales</taxon>
        <taxon>Roseobacteraceae</taxon>
        <taxon>Salibaculum</taxon>
    </lineage>
</organism>
<dbReference type="GO" id="GO:0055085">
    <property type="term" value="P:transmembrane transport"/>
    <property type="evidence" value="ECO:0007669"/>
    <property type="project" value="InterPro"/>
</dbReference>
<dbReference type="EMBL" id="QETF01000018">
    <property type="protein sequence ID" value="PWG16064.1"/>
    <property type="molecule type" value="Genomic_DNA"/>
</dbReference>
<feature type="transmembrane region" description="Helical" evidence="8">
    <location>
        <begin position="199"/>
        <end position="219"/>
    </location>
</feature>
<dbReference type="AlphaFoldDB" id="A0A2V1P2K1"/>
<dbReference type="OrthoDB" id="9810457at2"/>
<comment type="subcellular location">
    <subcellularLocation>
        <location evidence="1">Cell membrane</location>
        <topology evidence="1">Multi-pass membrane protein</topology>
    </subcellularLocation>
</comment>
<evidence type="ECO:0000256" key="4">
    <source>
        <dbReference type="ARBA" id="ARBA00022475"/>
    </source>
</evidence>
<evidence type="ECO:0000256" key="6">
    <source>
        <dbReference type="ARBA" id="ARBA00022989"/>
    </source>
</evidence>
<evidence type="ECO:0000313" key="9">
    <source>
        <dbReference type="EMBL" id="PWG16064.1"/>
    </source>
</evidence>
<name>A0A2V1P2K1_9RHOB</name>
<comment type="caution">
    <text evidence="9">The sequence shown here is derived from an EMBL/GenBank/DDBJ whole genome shotgun (WGS) entry which is preliminary data.</text>
</comment>
<protein>
    <submittedName>
        <fullName evidence="9">AEC family transporter</fullName>
    </submittedName>
</protein>
<dbReference type="PANTHER" id="PTHR36838">
    <property type="entry name" value="AUXIN EFFLUX CARRIER FAMILY PROTEIN"/>
    <property type="match status" value="1"/>
</dbReference>
<feature type="transmembrane region" description="Helical" evidence="8">
    <location>
        <begin position="256"/>
        <end position="276"/>
    </location>
</feature>
<dbReference type="GO" id="GO:0005886">
    <property type="term" value="C:plasma membrane"/>
    <property type="evidence" value="ECO:0007669"/>
    <property type="project" value="UniProtKB-SubCell"/>
</dbReference>
<feature type="transmembrane region" description="Helical" evidence="8">
    <location>
        <begin position="228"/>
        <end position="250"/>
    </location>
</feature>
<reference evidence="10" key="1">
    <citation type="submission" date="2018-05" db="EMBL/GenBank/DDBJ databases">
        <authorList>
            <person name="Du Z."/>
            <person name="Wang X."/>
        </authorList>
    </citation>
    <scope>NUCLEOTIDE SEQUENCE [LARGE SCALE GENOMIC DNA]</scope>
    <source>
        <strain evidence="10">WDS4C29</strain>
    </source>
</reference>
<dbReference type="InterPro" id="IPR038770">
    <property type="entry name" value="Na+/solute_symporter_sf"/>
</dbReference>
<feature type="transmembrane region" description="Helical" evidence="8">
    <location>
        <begin position="65"/>
        <end position="88"/>
    </location>
</feature>
<dbReference type="RefSeq" id="WP_109389563.1">
    <property type="nucleotide sequence ID" value="NZ_QETF01000018.1"/>
</dbReference>
<feature type="transmembrane region" description="Helical" evidence="8">
    <location>
        <begin position="126"/>
        <end position="146"/>
    </location>
</feature>
<gene>
    <name evidence="9" type="ORF">DFK10_13515</name>
</gene>
<feature type="transmembrane region" description="Helical" evidence="8">
    <location>
        <begin position="95"/>
        <end position="114"/>
    </location>
</feature>
<keyword evidence="4" id="KW-1003">Cell membrane</keyword>
<dbReference type="PANTHER" id="PTHR36838:SF3">
    <property type="entry name" value="TRANSPORTER AUXIN EFFLUX CARRIER EC FAMILY"/>
    <property type="match status" value="1"/>
</dbReference>
<feature type="transmembrane region" description="Helical" evidence="8">
    <location>
        <begin position="288"/>
        <end position="307"/>
    </location>
</feature>
<evidence type="ECO:0000256" key="3">
    <source>
        <dbReference type="ARBA" id="ARBA00022448"/>
    </source>
</evidence>
<keyword evidence="5 8" id="KW-0812">Transmembrane</keyword>
<keyword evidence="6 8" id="KW-1133">Transmembrane helix</keyword>
<comment type="similarity">
    <text evidence="2">Belongs to the auxin efflux carrier (TC 2.A.69) family.</text>
</comment>